<organism evidence="7 8">
    <name type="scientific">Hoylesella timonensis S9-PR14</name>
    <dbReference type="NCBI Taxonomy" id="1401062"/>
    <lineage>
        <taxon>Bacteria</taxon>
        <taxon>Pseudomonadati</taxon>
        <taxon>Bacteroidota</taxon>
        <taxon>Bacteroidia</taxon>
        <taxon>Bacteroidales</taxon>
        <taxon>Prevotellaceae</taxon>
        <taxon>Hoylesella</taxon>
    </lineage>
</organism>
<feature type="domain" description="Glycoside hydrolase family 29 N-terminal" evidence="6">
    <location>
        <begin position="72"/>
        <end position="360"/>
    </location>
</feature>
<dbReference type="AlphaFoldDB" id="A0A098YX85"/>
<evidence type="ECO:0000313" key="7">
    <source>
        <dbReference type="EMBL" id="KGI23183.1"/>
    </source>
</evidence>
<name>A0A098YX85_9BACT</name>
<evidence type="ECO:0000256" key="5">
    <source>
        <dbReference type="ARBA" id="ARBA00023295"/>
    </source>
</evidence>
<evidence type="ECO:0000256" key="4">
    <source>
        <dbReference type="ARBA" id="ARBA00022801"/>
    </source>
</evidence>
<dbReference type="RefSeq" id="WP_036925535.1">
    <property type="nucleotide sequence ID" value="NZ_JRPQ01000002.1"/>
</dbReference>
<dbReference type="Proteomes" id="UP000029723">
    <property type="component" value="Unassembled WGS sequence"/>
</dbReference>
<dbReference type="Gene3D" id="2.60.120.260">
    <property type="entry name" value="Galactose-binding domain-like"/>
    <property type="match status" value="1"/>
</dbReference>
<dbReference type="InterPro" id="IPR017853">
    <property type="entry name" value="GH"/>
</dbReference>
<dbReference type="Gene3D" id="3.20.20.80">
    <property type="entry name" value="Glycosidases"/>
    <property type="match status" value="1"/>
</dbReference>
<dbReference type="GO" id="GO:0016139">
    <property type="term" value="P:glycoside catabolic process"/>
    <property type="evidence" value="ECO:0007669"/>
    <property type="project" value="TreeGrafter"/>
</dbReference>
<accession>A0A098YX85</accession>
<dbReference type="PANTHER" id="PTHR10030">
    <property type="entry name" value="ALPHA-L-FUCOSIDASE"/>
    <property type="match status" value="1"/>
</dbReference>
<reference evidence="7 8" key="1">
    <citation type="submission" date="2014-07" db="EMBL/GenBank/DDBJ databases">
        <authorList>
            <person name="McCorrison J."/>
            <person name="Sanka R."/>
            <person name="Torralba M."/>
            <person name="Gillis M."/>
            <person name="Haft D.H."/>
            <person name="Methe B."/>
            <person name="Sutton G."/>
            <person name="Nelson K.E."/>
        </authorList>
    </citation>
    <scope>NUCLEOTIDE SEQUENCE [LARGE SCALE GENOMIC DNA]</scope>
    <source>
        <strain evidence="7 8">S9-PR14</strain>
    </source>
</reference>
<comment type="caution">
    <text evidence="7">The sequence shown here is derived from an EMBL/GenBank/DDBJ whole genome shotgun (WGS) entry which is preliminary data.</text>
</comment>
<evidence type="ECO:0000256" key="1">
    <source>
        <dbReference type="ARBA" id="ARBA00007951"/>
    </source>
</evidence>
<evidence type="ECO:0000313" key="8">
    <source>
        <dbReference type="Proteomes" id="UP000029723"/>
    </source>
</evidence>
<evidence type="ECO:0000259" key="6">
    <source>
        <dbReference type="Pfam" id="PF01120"/>
    </source>
</evidence>
<evidence type="ECO:0000256" key="2">
    <source>
        <dbReference type="ARBA" id="ARBA00012662"/>
    </source>
</evidence>
<proteinExistence type="inferred from homology"/>
<dbReference type="SMART" id="SM00812">
    <property type="entry name" value="Alpha_L_fucos"/>
    <property type="match status" value="1"/>
</dbReference>
<dbReference type="PANTHER" id="PTHR10030:SF37">
    <property type="entry name" value="ALPHA-L-FUCOSIDASE-RELATED"/>
    <property type="match status" value="1"/>
</dbReference>
<sequence length="464" mass="52987">MRVLYLLLGLLINLPVFGTNPKDRLLVPVPHQAQLVWQNAELAAIFHYDLHVFDSVAYNQTLNRITPIQDVNIFNPNQLDTDQWIRSVKAMGAKIAIITATHETGFAIYQSDANPYCMKVLKWRNGKGDIVRDFVRSCRKYGVLPGVYIGIRWNSFLGVHDFMMPKDGSQFQANRQVFYNHMCEGMTKELMSRYGDLAIVWYDGGGHRPELGGPDILPIVEKYQKNIIFYHNSQRADIRWGGSETGMVPYPCWGTYPFPYSHSKNQAIVFKCDNRLLKYGDANGAYYMPAMSDSPLRGYKGRHEWFWEPHDEEHIYPLDNLMKMYENSVGHNSTLIIGVAPDNRGLVPDEDVKRLKEFGDEIKRRYGIPLASVSGVGSVFSLNFKPAVKVNAAVISENITKGERVRSYKIEGKIKGKWRILSSGTCIGHKKIDTWEPQNVSTLRLYIKMSEGKPYISAFSAHRY</sequence>
<dbReference type="GO" id="GO:0005764">
    <property type="term" value="C:lysosome"/>
    <property type="evidence" value="ECO:0007669"/>
    <property type="project" value="TreeGrafter"/>
</dbReference>
<dbReference type="InterPro" id="IPR000933">
    <property type="entry name" value="Glyco_hydro_29"/>
</dbReference>
<protein>
    <recommendedName>
        <fullName evidence="2">alpha-L-fucosidase</fullName>
        <ecNumber evidence="2">3.2.1.51</ecNumber>
    </recommendedName>
</protein>
<dbReference type="GO" id="GO:0006004">
    <property type="term" value="P:fucose metabolic process"/>
    <property type="evidence" value="ECO:0007669"/>
    <property type="project" value="TreeGrafter"/>
</dbReference>
<dbReference type="SUPFAM" id="SSF51445">
    <property type="entry name" value="(Trans)glycosidases"/>
    <property type="match status" value="1"/>
</dbReference>
<dbReference type="GO" id="GO:0004560">
    <property type="term" value="F:alpha-L-fucosidase activity"/>
    <property type="evidence" value="ECO:0007669"/>
    <property type="project" value="InterPro"/>
</dbReference>
<keyword evidence="3" id="KW-0732">Signal</keyword>
<comment type="similarity">
    <text evidence="1">Belongs to the glycosyl hydrolase 29 family.</text>
</comment>
<dbReference type="OrthoDB" id="1389336at2"/>
<gene>
    <name evidence="7" type="ORF">HMPREF9304_00315</name>
</gene>
<dbReference type="EMBL" id="JRPQ01000002">
    <property type="protein sequence ID" value="KGI23183.1"/>
    <property type="molecule type" value="Genomic_DNA"/>
</dbReference>
<evidence type="ECO:0000256" key="3">
    <source>
        <dbReference type="ARBA" id="ARBA00022729"/>
    </source>
</evidence>
<dbReference type="InterPro" id="IPR057739">
    <property type="entry name" value="Glyco_hydro_29_N"/>
</dbReference>
<dbReference type="EC" id="3.2.1.51" evidence="2"/>
<dbReference type="Pfam" id="PF01120">
    <property type="entry name" value="Alpha_L_fucos"/>
    <property type="match status" value="1"/>
</dbReference>
<keyword evidence="5" id="KW-0326">Glycosidase</keyword>
<keyword evidence="4 7" id="KW-0378">Hydrolase</keyword>